<evidence type="ECO:0000256" key="2">
    <source>
        <dbReference type="ARBA" id="ARBA00009347"/>
    </source>
</evidence>
<comment type="similarity">
    <text evidence="2">Belongs to the acyl-CoA dehydrogenase family.</text>
</comment>
<dbReference type="InterPro" id="IPR009100">
    <property type="entry name" value="AcylCoA_DH/oxidase_NM_dom_sf"/>
</dbReference>
<reference evidence="14" key="1">
    <citation type="submission" date="2018-01" db="EMBL/GenBank/DDBJ databases">
        <authorList>
            <person name="Clerissi C."/>
        </authorList>
    </citation>
    <scope>NUCLEOTIDE SEQUENCE</scope>
    <source>
        <strain evidence="14">Cupriavidus taiwanensis STM 8556</strain>
    </source>
</reference>
<keyword evidence="4" id="KW-0274">FAD</keyword>
<feature type="domain" description="Acyl-CoA oxidase/dehydrogenase middle" evidence="11">
    <location>
        <begin position="164"/>
        <end position="272"/>
    </location>
</feature>
<evidence type="ECO:0000256" key="9">
    <source>
        <dbReference type="ARBA" id="ARBA00069043"/>
    </source>
</evidence>
<dbReference type="InterPro" id="IPR009075">
    <property type="entry name" value="AcylCo_DH/oxidase_C"/>
</dbReference>
<evidence type="ECO:0000259" key="12">
    <source>
        <dbReference type="Pfam" id="PF02771"/>
    </source>
</evidence>
<dbReference type="InterPro" id="IPR013786">
    <property type="entry name" value="AcylCoA_DH/ox_N"/>
</dbReference>
<gene>
    <name evidence="14" type="ORF">CBM2613_B50061</name>
</gene>
<dbReference type="Gene3D" id="1.10.540.10">
    <property type="entry name" value="Acyl-CoA dehydrogenase/oxidase, N-terminal domain"/>
    <property type="match status" value="1"/>
</dbReference>
<dbReference type="InterPro" id="IPR037069">
    <property type="entry name" value="AcylCoA_DH/ox_N_sf"/>
</dbReference>
<proteinExistence type="inferred from homology"/>
<feature type="domain" description="Acetyl-CoA dehydrogenase-like C-terminal" evidence="13">
    <location>
        <begin position="473"/>
        <end position="590"/>
    </location>
</feature>
<dbReference type="Proteomes" id="UP000256952">
    <property type="component" value="Chromosome CBM2613_b"/>
</dbReference>
<keyword evidence="3" id="KW-0285">Flavoprotein</keyword>
<dbReference type="Pfam" id="PF02770">
    <property type="entry name" value="Acyl-CoA_dh_M"/>
    <property type="match status" value="1"/>
</dbReference>
<evidence type="ECO:0000256" key="4">
    <source>
        <dbReference type="ARBA" id="ARBA00022827"/>
    </source>
</evidence>
<evidence type="ECO:0000313" key="14">
    <source>
        <dbReference type="EMBL" id="SOZ72913.1"/>
    </source>
</evidence>
<dbReference type="RefSeq" id="WP_116298496.1">
    <property type="nucleotide sequence ID" value="NZ_LT992560.1"/>
</dbReference>
<comment type="function">
    <text evidence="7">Involved in the assimilation of dimethylsulphoniopropionate (DMSP), an important compound in the fixation of carbon in marine phytoplankton, by mediating the conversion of 3-(methylthio)propanoyl-CoA (MMPA-CoA) to 3-(methylthio)acryloyl-CoA (MTA-CoA).</text>
</comment>
<dbReference type="Pfam" id="PF02771">
    <property type="entry name" value="Acyl-CoA_dh_N"/>
    <property type="match status" value="1"/>
</dbReference>
<evidence type="ECO:0000256" key="1">
    <source>
        <dbReference type="ARBA" id="ARBA00001974"/>
    </source>
</evidence>
<dbReference type="EC" id="1.3.99.41" evidence="8"/>
<dbReference type="AlphaFoldDB" id="A0A375E9P2"/>
<dbReference type="PANTHER" id="PTHR42803">
    <property type="entry name" value="ACYL-COA DEHYDROGENASE"/>
    <property type="match status" value="1"/>
</dbReference>
<sequence length="597" mass="63907">MSGNYVPPLRDMQFVMHELLDMEGVLARTCWEKAIDRETADQVLEGAGRFCAEVLAPLNPVGDEHGCEYNAGNVKTAPGFREAYSRYASDGWSGLVCDVEDGGQGLPQIMGTAVSEMMASSNSAWSLYPKLSEGAYRCIRANGSDWQKSTFLQPLATGEWTGTMCLTEPHCGTDLGLLRTRAVPNGDGSFAITGTKIFISSGEHDLAPNIIHLVLARLPDAPAGVRGISLFIVPKFLLDDEGKPARRNGVQCGSLERKMGIHGNATCVMNFEAATGYLIGEAGKGLPAMFVMMNGARLGTGTQALGLSETAYQRALRYSQERLQSRSPASPAGSSGPDPILSLPDVRRMLLTQRALVEGGRAFAYWLALQIDIHHHSADAQASRDAEGMLALLTPVAKAFLSDNGVDVTSLGMQVHGGAGFITETGAEQLLRDARILPIYEGTNGVQANDLVGRKILADGGALIRKLLTLVRETANECLAQEGSAENKVDDMGRAIAELCDDVEAATQFILDAARMDPCQPGASSAAYLRLVGHLMFGHFWARAALVASAKTADRFYAGKFTAAQFYFASLLPETRALLPKIRLESSAVMNPLAFAA</sequence>
<name>A0A375E9P2_9BURK</name>
<dbReference type="PANTHER" id="PTHR42803:SF1">
    <property type="entry name" value="BROAD-SPECIFICITY LINEAR ACYL-COA DEHYDROGENASE FADE5"/>
    <property type="match status" value="1"/>
</dbReference>
<protein>
    <recommendedName>
        <fullName evidence="9">3-methylmercaptopropionyl-CoA dehydrogenase</fullName>
        <ecNumber evidence="8">1.3.99.41</ecNumber>
    </recommendedName>
</protein>
<evidence type="ECO:0000256" key="3">
    <source>
        <dbReference type="ARBA" id="ARBA00022630"/>
    </source>
</evidence>
<keyword evidence="5" id="KW-0560">Oxidoreductase</keyword>
<dbReference type="InterPro" id="IPR006091">
    <property type="entry name" value="Acyl-CoA_Oxase/DH_mid-dom"/>
</dbReference>
<dbReference type="SUPFAM" id="SSF56645">
    <property type="entry name" value="Acyl-CoA dehydrogenase NM domain-like"/>
    <property type="match status" value="1"/>
</dbReference>
<dbReference type="InterPro" id="IPR046373">
    <property type="entry name" value="Acyl-CoA_Oxase/DH_mid-dom_sf"/>
</dbReference>
<dbReference type="InterPro" id="IPR036250">
    <property type="entry name" value="AcylCo_DH-like_C"/>
</dbReference>
<evidence type="ECO:0000256" key="5">
    <source>
        <dbReference type="ARBA" id="ARBA00023002"/>
    </source>
</evidence>
<evidence type="ECO:0000259" key="13">
    <source>
        <dbReference type="Pfam" id="PF12806"/>
    </source>
</evidence>
<evidence type="ECO:0000256" key="6">
    <source>
        <dbReference type="ARBA" id="ARBA00051388"/>
    </source>
</evidence>
<evidence type="ECO:0000259" key="10">
    <source>
        <dbReference type="Pfam" id="PF00441"/>
    </source>
</evidence>
<feature type="domain" description="Acyl-CoA dehydrogenase/oxidase N-terminal" evidence="12">
    <location>
        <begin position="39"/>
        <end position="159"/>
    </location>
</feature>
<evidence type="ECO:0000256" key="7">
    <source>
        <dbReference type="ARBA" id="ARBA00058683"/>
    </source>
</evidence>
<dbReference type="EMBL" id="OFTH01000047">
    <property type="protein sequence ID" value="SOZ72913.1"/>
    <property type="molecule type" value="Genomic_DNA"/>
</dbReference>
<feature type="domain" description="Acyl-CoA dehydrogenase/oxidase C-terminal" evidence="10">
    <location>
        <begin position="283"/>
        <end position="451"/>
    </location>
</feature>
<dbReference type="Gene3D" id="1.20.140.10">
    <property type="entry name" value="Butyryl-CoA Dehydrogenase, subunit A, domain 3"/>
    <property type="match status" value="1"/>
</dbReference>
<evidence type="ECO:0000259" key="11">
    <source>
        <dbReference type="Pfam" id="PF02770"/>
    </source>
</evidence>
<comment type="cofactor">
    <cofactor evidence="1">
        <name>FAD</name>
        <dbReference type="ChEBI" id="CHEBI:57692"/>
    </cofactor>
</comment>
<dbReference type="InterPro" id="IPR052166">
    <property type="entry name" value="Diverse_Acyl-CoA_DH"/>
</dbReference>
<dbReference type="GO" id="GO:0050660">
    <property type="term" value="F:flavin adenine dinucleotide binding"/>
    <property type="evidence" value="ECO:0007669"/>
    <property type="project" value="InterPro"/>
</dbReference>
<dbReference type="FunFam" id="2.40.110.10:FF:000031">
    <property type="entry name" value="Acyl-CoA dehydrogenase, putative"/>
    <property type="match status" value="1"/>
</dbReference>
<evidence type="ECO:0000256" key="8">
    <source>
        <dbReference type="ARBA" id="ARBA00066694"/>
    </source>
</evidence>
<dbReference type="SUPFAM" id="SSF47203">
    <property type="entry name" value="Acyl-CoA dehydrogenase C-terminal domain-like"/>
    <property type="match status" value="1"/>
</dbReference>
<comment type="caution">
    <text evidence="14">The sequence shown here is derived from an EMBL/GenBank/DDBJ whole genome shotgun (WGS) entry which is preliminary data.</text>
</comment>
<accession>A0A375E9P2</accession>
<dbReference type="Gene3D" id="2.40.110.10">
    <property type="entry name" value="Butyryl-CoA Dehydrogenase, subunit A, domain 2"/>
    <property type="match status" value="1"/>
</dbReference>
<dbReference type="GO" id="GO:0016627">
    <property type="term" value="F:oxidoreductase activity, acting on the CH-CH group of donors"/>
    <property type="evidence" value="ECO:0007669"/>
    <property type="project" value="InterPro"/>
</dbReference>
<dbReference type="InterPro" id="IPR025878">
    <property type="entry name" value="Acyl-CoA_dh-like_C_dom"/>
</dbReference>
<organism evidence="14">
    <name type="scientific">Cupriavidus taiwanensis</name>
    <dbReference type="NCBI Taxonomy" id="164546"/>
    <lineage>
        <taxon>Bacteria</taxon>
        <taxon>Pseudomonadati</taxon>
        <taxon>Pseudomonadota</taxon>
        <taxon>Betaproteobacteria</taxon>
        <taxon>Burkholderiales</taxon>
        <taxon>Burkholderiaceae</taxon>
        <taxon>Cupriavidus</taxon>
    </lineage>
</organism>
<comment type="catalytic activity">
    <reaction evidence="6">
        <text>3-(methylsulfanyl)propanoyl-CoA + oxidized [electron-transfer flavoprotein] + H(+) = 3-(methylsulfanyl)acryloyl-CoA + reduced [electron-transfer flavoprotein]</text>
        <dbReference type="Rhea" id="RHEA:52612"/>
        <dbReference type="Rhea" id="RHEA-COMP:10685"/>
        <dbReference type="Rhea" id="RHEA-COMP:10686"/>
        <dbReference type="ChEBI" id="CHEBI:15378"/>
        <dbReference type="ChEBI" id="CHEBI:57692"/>
        <dbReference type="ChEBI" id="CHEBI:58307"/>
        <dbReference type="ChEBI" id="CHEBI:82815"/>
        <dbReference type="ChEBI" id="CHEBI:84994"/>
        <dbReference type="EC" id="1.3.99.41"/>
    </reaction>
    <physiologicalReaction direction="left-to-right" evidence="6">
        <dbReference type="Rhea" id="RHEA:52613"/>
    </physiologicalReaction>
</comment>
<dbReference type="Pfam" id="PF12806">
    <property type="entry name" value="Acyl-CoA_dh_C"/>
    <property type="match status" value="1"/>
</dbReference>
<dbReference type="Pfam" id="PF00441">
    <property type="entry name" value="Acyl-CoA_dh_1"/>
    <property type="match status" value="1"/>
</dbReference>